<dbReference type="OrthoDB" id="9792157at2"/>
<keyword evidence="3" id="KW-0804">Transcription</keyword>
<dbReference type="InterPro" id="IPR039418">
    <property type="entry name" value="LexA-like"/>
</dbReference>
<dbReference type="InterPro" id="IPR036286">
    <property type="entry name" value="LexA/Signal_pep-like_sf"/>
</dbReference>
<evidence type="ECO:0000256" key="1">
    <source>
        <dbReference type="ARBA" id="ARBA00023015"/>
    </source>
</evidence>
<dbReference type="eggNOG" id="COG2932">
    <property type="taxonomic scope" value="Bacteria"/>
</dbReference>
<accession>A0A059FEL0</accession>
<dbReference type="InterPro" id="IPR015927">
    <property type="entry name" value="Peptidase_S24_S26A/B/C"/>
</dbReference>
<dbReference type="Gene3D" id="2.10.109.10">
    <property type="entry name" value="Umud Fragment, subunit A"/>
    <property type="match status" value="1"/>
</dbReference>
<evidence type="ECO:0000256" key="3">
    <source>
        <dbReference type="ARBA" id="ARBA00023163"/>
    </source>
</evidence>
<feature type="region of interest" description="Disordered" evidence="4">
    <location>
        <begin position="26"/>
        <end position="50"/>
    </location>
</feature>
<feature type="compositionally biased region" description="Basic and acidic residues" evidence="4">
    <location>
        <begin position="38"/>
        <end position="47"/>
    </location>
</feature>
<gene>
    <name evidence="6" type="ORF">HJA_07232</name>
</gene>
<evidence type="ECO:0000256" key="2">
    <source>
        <dbReference type="ARBA" id="ARBA00023125"/>
    </source>
</evidence>
<dbReference type="SUPFAM" id="SSF51306">
    <property type="entry name" value="LexA/Signal peptidase"/>
    <property type="match status" value="1"/>
</dbReference>
<keyword evidence="7" id="KW-1185">Reference proteome</keyword>
<dbReference type="STRING" id="1280952.HJA_07232"/>
<evidence type="ECO:0000313" key="6">
    <source>
        <dbReference type="EMBL" id="KCZ89070.1"/>
    </source>
</evidence>
<sequence>MRHKDIWRGIDQLAAHHGLTPSGLARRAGLDPTAFNPSKREGADGRPRWPSTESLARVLDAVGSGFDDFAALIDGRRGATAPLIGFAQAGRDGYFDDAGFPAGQGWEEVRFPGLGTETVYALEISGDSMEPAYRAGDRIIVAPGAEVKKGDRVVAKTTGGEVMAKVLERKNSRTIALASLNPDYPVREFKPSEIAWIARILWASQ</sequence>
<protein>
    <submittedName>
        <fullName evidence="6">S24 family peptidase</fullName>
    </submittedName>
</protein>
<comment type="caution">
    <text evidence="6">The sequence shown here is derived from an EMBL/GenBank/DDBJ whole genome shotgun (WGS) entry which is preliminary data.</text>
</comment>
<evidence type="ECO:0000313" key="7">
    <source>
        <dbReference type="Proteomes" id="UP000024816"/>
    </source>
</evidence>
<organism evidence="6 7">
    <name type="scientific">Hyphomonas jannaschiana VP2</name>
    <dbReference type="NCBI Taxonomy" id="1280952"/>
    <lineage>
        <taxon>Bacteria</taxon>
        <taxon>Pseudomonadati</taxon>
        <taxon>Pseudomonadota</taxon>
        <taxon>Alphaproteobacteria</taxon>
        <taxon>Hyphomonadales</taxon>
        <taxon>Hyphomonadaceae</taxon>
        <taxon>Hyphomonas</taxon>
    </lineage>
</organism>
<dbReference type="PANTHER" id="PTHR40661:SF3">
    <property type="entry name" value="FELS-1 PROPHAGE TRANSCRIPTIONAL REGULATOR"/>
    <property type="match status" value="1"/>
</dbReference>
<reference evidence="6 7" key="1">
    <citation type="journal article" date="2014" name="Antonie Van Leeuwenhoek">
        <title>Hyphomonas beringensis sp. nov. and Hyphomonas chukchiensis sp. nov., isolated from surface seawater of the Bering Sea and Chukchi Sea.</title>
        <authorList>
            <person name="Li C."/>
            <person name="Lai Q."/>
            <person name="Li G."/>
            <person name="Dong C."/>
            <person name="Wang J."/>
            <person name="Liao Y."/>
            <person name="Shao Z."/>
        </authorList>
    </citation>
    <scope>NUCLEOTIDE SEQUENCE [LARGE SCALE GENOMIC DNA]</scope>
    <source>
        <strain evidence="6 7">VP2</strain>
    </source>
</reference>
<dbReference type="PANTHER" id="PTHR40661">
    <property type="match status" value="1"/>
</dbReference>
<feature type="domain" description="Peptidase S24/S26A/S26B/S26C" evidence="5">
    <location>
        <begin position="82"/>
        <end position="200"/>
    </location>
</feature>
<dbReference type="PATRIC" id="fig|1280952.3.peg.1434"/>
<dbReference type="RefSeq" id="WP_035580171.1">
    <property type="nucleotide sequence ID" value="NZ_ARYJ01000004.1"/>
</dbReference>
<dbReference type="Proteomes" id="UP000024816">
    <property type="component" value="Unassembled WGS sequence"/>
</dbReference>
<dbReference type="AlphaFoldDB" id="A0A059FEL0"/>
<keyword evidence="2" id="KW-0238">DNA-binding</keyword>
<evidence type="ECO:0000259" key="5">
    <source>
        <dbReference type="Pfam" id="PF00717"/>
    </source>
</evidence>
<dbReference type="EMBL" id="ARYJ01000004">
    <property type="protein sequence ID" value="KCZ89070.1"/>
    <property type="molecule type" value="Genomic_DNA"/>
</dbReference>
<dbReference type="GO" id="GO:0003677">
    <property type="term" value="F:DNA binding"/>
    <property type="evidence" value="ECO:0007669"/>
    <property type="project" value="UniProtKB-KW"/>
</dbReference>
<dbReference type="CDD" id="cd06529">
    <property type="entry name" value="S24_LexA-like"/>
    <property type="match status" value="1"/>
</dbReference>
<evidence type="ECO:0000256" key="4">
    <source>
        <dbReference type="SAM" id="MobiDB-lite"/>
    </source>
</evidence>
<proteinExistence type="predicted"/>
<dbReference type="Pfam" id="PF00717">
    <property type="entry name" value="Peptidase_S24"/>
    <property type="match status" value="1"/>
</dbReference>
<name>A0A059FEL0_9PROT</name>
<keyword evidence="1" id="KW-0805">Transcription regulation</keyword>